<evidence type="ECO:0000313" key="3">
    <source>
        <dbReference type="Proteomes" id="UP000229931"/>
    </source>
</evidence>
<dbReference type="SUPFAM" id="SSF49299">
    <property type="entry name" value="PKD domain"/>
    <property type="match status" value="1"/>
</dbReference>
<dbReference type="InterPro" id="IPR013320">
    <property type="entry name" value="ConA-like_dom_sf"/>
</dbReference>
<dbReference type="InterPro" id="IPR035986">
    <property type="entry name" value="PKD_dom_sf"/>
</dbReference>
<dbReference type="Gene3D" id="2.60.120.200">
    <property type="match status" value="1"/>
</dbReference>
<name>A0A2M7IKW4_9BACT</name>
<dbReference type="InterPro" id="IPR036116">
    <property type="entry name" value="FN3_sf"/>
</dbReference>
<dbReference type="Gene3D" id="2.60.40.10">
    <property type="entry name" value="Immunoglobulins"/>
    <property type="match status" value="3"/>
</dbReference>
<dbReference type="CDD" id="cd00146">
    <property type="entry name" value="PKD"/>
    <property type="match status" value="1"/>
</dbReference>
<proteinExistence type="predicted"/>
<dbReference type="Pfam" id="PF10102">
    <property type="entry name" value="DUF2341"/>
    <property type="match status" value="1"/>
</dbReference>
<dbReference type="InterPro" id="IPR018765">
    <property type="entry name" value="DUF2341"/>
</dbReference>
<dbReference type="Pfam" id="PF13385">
    <property type="entry name" value="Laminin_G_3"/>
    <property type="match status" value="1"/>
</dbReference>
<dbReference type="InterPro" id="IPR000601">
    <property type="entry name" value="PKD_dom"/>
</dbReference>
<feature type="non-terminal residue" evidence="2">
    <location>
        <position position="1"/>
    </location>
</feature>
<accession>A0A2M7IKW4</accession>
<dbReference type="SUPFAM" id="SSF49265">
    <property type="entry name" value="Fibronectin type III"/>
    <property type="match status" value="1"/>
</dbReference>
<dbReference type="AlphaFoldDB" id="A0A2M7IKW4"/>
<evidence type="ECO:0000313" key="2">
    <source>
        <dbReference type="EMBL" id="PIW95420.1"/>
    </source>
</evidence>
<evidence type="ECO:0000259" key="1">
    <source>
        <dbReference type="PROSITE" id="PS50093"/>
    </source>
</evidence>
<sequence length="723" mass="78820">SDGNYFWRVRAKDGLGLYSGWADADQGFGGDDVDLKVNSPTSLTVDFDWCISPSNPQTVQFTSFVSGGTEPYGYDWNFGDGSSHSSLTNPTHNFQNETRVAGASTGNIEAQKHEKAETIFESFFKNILNIIKSAGDLLNRTTEKIISRLPIEKAEAQTGWWNSNWLYRQKIIFNNSSSSENLDNFPVLVKLNSSRVNYNQTQNSGQDIRLVDADGATLLAHEIEKWDESGDSYVWVKVPRIDASSNTDHIWLYYGNPSAPDGQNKTAVWDANYVGVWHLHNDFLDSTLNDNDGSNNGSDDVLGKIADGQNFNGTSDYINVGNKPSLRLTGAMTVEAWGVLDTVENRRLVAKQGGDYNRSWSLNTERDDGKYHFMISSDGVEGHGVTSNSAISIGTNTWSYWAGVYVPSMALKIYVNGNLDNSNTAGIPSSQYNNNLDVWIGARNECGNCWWDGKIDEVRISKTARSSDWLAAQYKSMSDTLNTYASSLGVTLTATDSQGRVGVKTKTIDLASGPSCSDTSFNFNSVLPLGSSQLALNWDTAAAATSYTIYRNGSPLANPSYSCAASSCSYTDTGLLPGTQYSYYIIAQPSATKNSTSNPACDGAVSTCSLSASTGNVVTGLNVSSNTCGLIRVVWDNLGDDYSYHIYKDITNVNNVGSGDEIMAASYTCGAGDCTFNDKEIIPGEIYYYKVTSESEGVESELSSAPTGYAHSYCYRAPTWEER</sequence>
<reference evidence="3" key="1">
    <citation type="submission" date="2017-09" db="EMBL/GenBank/DDBJ databases">
        <title>Depth-based differentiation of microbial function through sediment-hosted aquifers and enrichment of novel symbionts in the deep terrestrial subsurface.</title>
        <authorList>
            <person name="Probst A.J."/>
            <person name="Ladd B."/>
            <person name="Jarett J.K."/>
            <person name="Geller-Mcgrath D.E."/>
            <person name="Sieber C.M.K."/>
            <person name="Emerson J.B."/>
            <person name="Anantharaman K."/>
            <person name="Thomas B.C."/>
            <person name="Malmstrom R."/>
            <person name="Stieglmeier M."/>
            <person name="Klingl A."/>
            <person name="Woyke T."/>
            <person name="Ryan C.M."/>
            <person name="Banfield J.F."/>
        </authorList>
    </citation>
    <scope>NUCLEOTIDE SEQUENCE [LARGE SCALE GENOMIC DNA]</scope>
</reference>
<dbReference type="EMBL" id="PFHP01000072">
    <property type="protein sequence ID" value="PIW95420.1"/>
    <property type="molecule type" value="Genomic_DNA"/>
</dbReference>
<feature type="domain" description="PKD" evidence="1">
    <location>
        <begin position="56"/>
        <end position="94"/>
    </location>
</feature>
<dbReference type="Proteomes" id="UP000229931">
    <property type="component" value="Unassembled WGS sequence"/>
</dbReference>
<comment type="caution">
    <text evidence="2">The sequence shown here is derived from an EMBL/GenBank/DDBJ whole genome shotgun (WGS) entry which is preliminary data.</text>
</comment>
<dbReference type="PROSITE" id="PS50093">
    <property type="entry name" value="PKD"/>
    <property type="match status" value="1"/>
</dbReference>
<dbReference type="SUPFAM" id="SSF49899">
    <property type="entry name" value="Concanavalin A-like lectins/glucanases"/>
    <property type="match status" value="1"/>
</dbReference>
<organism evidence="2 3">
    <name type="scientific">Candidatus Kuenenbacteria bacterium CG_4_8_14_3_um_filter_39_15</name>
    <dbReference type="NCBI Taxonomy" id="1974615"/>
    <lineage>
        <taxon>Bacteria</taxon>
        <taxon>Candidatus Kueneniibacteriota</taxon>
    </lineage>
</organism>
<gene>
    <name evidence="2" type="ORF">COZ84_03570</name>
</gene>
<dbReference type="InterPro" id="IPR013783">
    <property type="entry name" value="Ig-like_fold"/>
</dbReference>
<protein>
    <recommendedName>
        <fullName evidence="1">PKD domain-containing protein</fullName>
    </recommendedName>
</protein>